<dbReference type="RefSeq" id="WP_036946746.1">
    <property type="nucleotide sequence ID" value="NZ_BAABIH010000008.1"/>
</dbReference>
<evidence type="ECO:0000256" key="2">
    <source>
        <dbReference type="ARBA" id="ARBA00006739"/>
    </source>
</evidence>
<dbReference type="AlphaFoldDB" id="A0A5P9QCT6"/>
<feature type="domain" description="Glycosyltransferase 2-like" evidence="5">
    <location>
        <begin position="11"/>
        <end position="153"/>
    </location>
</feature>
<evidence type="ECO:0000256" key="1">
    <source>
        <dbReference type="ARBA" id="ARBA00004776"/>
    </source>
</evidence>
<name>A0A5P9QCT6_9MICO</name>
<proteinExistence type="inferred from homology"/>
<evidence type="ECO:0000259" key="5">
    <source>
        <dbReference type="Pfam" id="PF00535"/>
    </source>
</evidence>
<comment type="similarity">
    <text evidence="2">Belongs to the glycosyltransferase 2 family.</text>
</comment>
<evidence type="ECO:0000256" key="3">
    <source>
        <dbReference type="ARBA" id="ARBA00022676"/>
    </source>
</evidence>
<dbReference type="SUPFAM" id="SSF53448">
    <property type="entry name" value="Nucleotide-diphospho-sugar transferases"/>
    <property type="match status" value="1"/>
</dbReference>
<dbReference type="Gene3D" id="3.90.550.10">
    <property type="entry name" value="Spore Coat Polysaccharide Biosynthesis Protein SpsA, Chain A"/>
    <property type="match status" value="1"/>
</dbReference>
<dbReference type="InterPro" id="IPR029044">
    <property type="entry name" value="Nucleotide-diphossugar_trans"/>
</dbReference>
<keyword evidence="4 6" id="KW-0808">Transferase</keyword>
<dbReference type="Proteomes" id="UP000326702">
    <property type="component" value="Chromosome"/>
</dbReference>
<keyword evidence="3 6" id="KW-0328">Glycosyltransferase</keyword>
<sequence>MEAVPARVVAVVVAYNRRDLLVAALDAVAVQTRPVDHVVVVDNASTDDSLTVAQEHPSAPEVLALARNTGGAGGFAAGLAHAVAPSDGSAPADLVWLMDDDTIPTPTALAELLASRDAFEAAGGEPVAVAGSRAVWTDGREHPMNTPRRRPRADPEEVRRAQVAGAVPVRSSSFVSMLVDARAVREDGLPAADYFIWNDDFEFSTRLLRHRPGLYVPGSVVEHRTAKFAGTDVDPGPRFYNEVRNKIWMFSRSRALGPVDTAAYGASTLVRWGRTVARSQDRRTLLASGWKGLRDGVASAPRPADAVLEGLGPVEAEARAVEAAAGRPVAGGRA</sequence>
<dbReference type="OrthoDB" id="7665907at2"/>
<evidence type="ECO:0000313" key="7">
    <source>
        <dbReference type="Proteomes" id="UP000326702"/>
    </source>
</evidence>
<organism evidence="6 7">
    <name type="scientific">Luteimicrobium xylanilyticum</name>
    <dbReference type="NCBI Taxonomy" id="1133546"/>
    <lineage>
        <taxon>Bacteria</taxon>
        <taxon>Bacillati</taxon>
        <taxon>Actinomycetota</taxon>
        <taxon>Actinomycetes</taxon>
        <taxon>Micrococcales</taxon>
        <taxon>Luteimicrobium</taxon>
    </lineage>
</organism>
<keyword evidence="7" id="KW-1185">Reference proteome</keyword>
<dbReference type="KEGG" id="lxl:KDY119_02635"/>
<dbReference type="PANTHER" id="PTHR43179">
    <property type="entry name" value="RHAMNOSYLTRANSFERASE WBBL"/>
    <property type="match status" value="1"/>
</dbReference>
<evidence type="ECO:0000313" key="6">
    <source>
        <dbReference type="EMBL" id="QFU99109.1"/>
    </source>
</evidence>
<reference evidence="6 7" key="1">
    <citation type="submission" date="2019-10" db="EMBL/GenBank/DDBJ databases">
        <title>Genome sequence of Luteimicrobium xylanilyticum HY-24.</title>
        <authorList>
            <person name="Kim D.Y."/>
            <person name="Park H.-Y."/>
        </authorList>
    </citation>
    <scope>NUCLEOTIDE SEQUENCE [LARGE SCALE GENOMIC DNA]</scope>
    <source>
        <strain evidence="6 7">HY-24</strain>
    </source>
</reference>
<accession>A0A5P9QCT6</accession>
<dbReference type="EMBL" id="CP045529">
    <property type="protein sequence ID" value="QFU99109.1"/>
    <property type="molecule type" value="Genomic_DNA"/>
</dbReference>
<dbReference type="Pfam" id="PF00535">
    <property type="entry name" value="Glycos_transf_2"/>
    <property type="match status" value="1"/>
</dbReference>
<protein>
    <submittedName>
        <fullName evidence="6">Rhamnopyranosyl-N-acetylglucosaminyl-diphospho-decaprenol beta-1,4/1,5-galactofuranosyltransferase</fullName>
        <ecNumber evidence="6">2.4.1.287</ecNumber>
    </submittedName>
</protein>
<comment type="pathway">
    <text evidence="1">Cell wall biogenesis; cell wall polysaccharide biosynthesis.</text>
</comment>
<dbReference type="InterPro" id="IPR001173">
    <property type="entry name" value="Glyco_trans_2-like"/>
</dbReference>
<dbReference type="PANTHER" id="PTHR43179:SF12">
    <property type="entry name" value="GALACTOFURANOSYLTRANSFERASE GLFT2"/>
    <property type="match status" value="1"/>
</dbReference>
<dbReference type="GO" id="GO:0016757">
    <property type="term" value="F:glycosyltransferase activity"/>
    <property type="evidence" value="ECO:0007669"/>
    <property type="project" value="UniProtKB-KW"/>
</dbReference>
<dbReference type="EC" id="2.4.1.287" evidence="6"/>
<gene>
    <name evidence="6" type="ORF">KDY119_02635</name>
</gene>
<evidence type="ECO:0000256" key="4">
    <source>
        <dbReference type="ARBA" id="ARBA00022679"/>
    </source>
</evidence>